<dbReference type="OrthoDB" id="6629429at2"/>
<keyword evidence="2" id="KW-1185">Reference proteome</keyword>
<proteinExistence type="predicted"/>
<organism evidence="1 2">
    <name type="scientific">Izhakiella capsodis</name>
    <dbReference type="NCBI Taxonomy" id="1367852"/>
    <lineage>
        <taxon>Bacteria</taxon>
        <taxon>Pseudomonadati</taxon>
        <taxon>Pseudomonadota</taxon>
        <taxon>Gammaproteobacteria</taxon>
        <taxon>Enterobacterales</taxon>
        <taxon>Erwiniaceae</taxon>
        <taxon>Izhakiella</taxon>
    </lineage>
</organism>
<accession>A0A1I5BT47</accession>
<dbReference type="InterPro" id="IPR058601">
    <property type="entry name" value="Phage_phiTE_015-like"/>
</dbReference>
<dbReference type="Pfam" id="PF26207">
    <property type="entry name" value="Phage_phiTE_015"/>
    <property type="match status" value="1"/>
</dbReference>
<dbReference type="STRING" id="1367852.SAMN05216516_12111"/>
<name>A0A1I5BT47_9GAMM</name>
<sequence>MIDQQTEFEEWWSLPEHEELRKSCAQGWGWQIWQASRAAVIVDIPSKIGEWNTVNGYVLPEAESYDEAIDDCAYAIREAGISVKEDE</sequence>
<evidence type="ECO:0000313" key="1">
    <source>
        <dbReference type="EMBL" id="SFN77837.1"/>
    </source>
</evidence>
<gene>
    <name evidence="1" type="ORF">SAMN05216516_12111</name>
</gene>
<dbReference type="RefSeq" id="WP_092880275.1">
    <property type="nucleotide sequence ID" value="NZ_FOVC01000021.1"/>
</dbReference>
<evidence type="ECO:0000313" key="2">
    <source>
        <dbReference type="Proteomes" id="UP000242222"/>
    </source>
</evidence>
<reference evidence="2" key="1">
    <citation type="submission" date="2016-10" db="EMBL/GenBank/DDBJ databases">
        <authorList>
            <person name="Varghese N."/>
            <person name="Submissions S."/>
        </authorList>
    </citation>
    <scope>NUCLEOTIDE SEQUENCE [LARGE SCALE GENOMIC DNA]</scope>
    <source>
        <strain evidence="2">N6PO6</strain>
    </source>
</reference>
<dbReference type="AlphaFoldDB" id="A0A1I5BT47"/>
<dbReference type="Proteomes" id="UP000242222">
    <property type="component" value="Unassembled WGS sequence"/>
</dbReference>
<dbReference type="EMBL" id="FOVC01000021">
    <property type="protein sequence ID" value="SFN77837.1"/>
    <property type="molecule type" value="Genomic_DNA"/>
</dbReference>
<protein>
    <submittedName>
        <fullName evidence="1">Uncharacterized protein</fullName>
    </submittedName>
</protein>